<protein>
    <submittedName>
        <fullName evidence="2">Leucine rich repeat containing protein 16C</fullName>
    </submittedName>
</protein>
<sequence>MVRHCRNESSKYFSCSLLKDKKESPQTCQLESVEGGGIVLRSSKFKKSINALDVLSIYQSSTQLVLNILDGSTVTLTVPLDTRTRSEPISIVKSILKVWMKYFPSYNFCGEAIHVDGNDELKLPTFENACGIPNVCETFKQGFSYVHKWFGEKCDNNEIVELLRCNERKYLRFPDVVPYFPYSMPNFAICPLLTPSFFTVFDLGCVKMDEDFIHLCSIGLRTNKALRSIIFRDSQIDSDELRCLLRSLPSSVKLRKLDVTSKEPSFSKVFEDLKPKIYQQLIDLRIGTKKIDDGTFMRTIAHIKPKSFEKLPLRRIVLSGTCIRSPALQELTLLAPELRVLILDRCDLGISEICSALYSSDCARLEVLSLAESKFVRSETVVQNYFASLRFLQVLSLRGTSGKAAYDVLKLIFSGLHHVKNPVHNQLDLDLSECRLDAKVAELIAQYAPKVAHLTKISLTENAFKDKVVDIIQCLPKCPRLQHVALGNKGKPNGSDFLQKLTEALSLSECKVAKITLHPLGSNEEMCEFLKSLANLGKKLAYLDISEYTLKDEDSRCILELIQYHDPKTPLTLRFNASFFSDDTWTALKGLAKRKRFLINQCDKPVTVLQQSDVDVKGLLELDKFSDAIITPSPELCDADLELTHLAIELQRKMPTSNVEQLEPHYPKIHQAKIALQECSKLPSMHVDLLDAALDSEACNHAVEQAMGDIRAVLKKSLQAFHEKSCQRLKDVVNNKSLQSFASVAKFSPAQITENSLEPISWLLNQQVENSVRSMFLDANVKIAEQMLCKVTTGLKDDIEKCLDGFPERVDLKPLRSVDTRNQEYLNCPVRSPTVAVTGECNAENALYLNSKAFKSMNSVPTQSKKGFYSTSWAPIKDPPLNAPSGSPVNKSKPADDLPMNAPFGSPVNKLKPVDDQSSSGFLAPLSHARPVRKKNHMATTIIHTSASEVAHGPVGTADLFQTSNLSPKESENKSVDSPPEGDVKLPLPTKMFSQSPSVKPGVSDKKDGVTMRHNKEKEVTLQKAPKPAIKYLQSTDTVALGHDNRKSVAELTSCFERSNPNGCHVKSEYSPQPKDPNG</sequence>
<reference evidence="2" key="1">
    <citation type="journal article" date="2013" name="Nature">
        <title>The genomes of four tapeworm species reveal adaptations to parasitism.</title>
        <authorList>
            <person name="Tsai I.J."/>
            <person name="Zarowiecki M."/>
            <person name="Holroyd N."/>
            <person name="Garciarrubio A."/>
            <person name="Sanchez-Flores A."/>
            <person name="Brooks K.L."/>
            <person name="Tracey A."/>
            <person name="Bobes R.J."/>
            <person name="Fragoso G."/>
            <person name="Sciutto E."/>
            <person name="Aslett M."/>
            <person name="Beasley H."/>
            <person name="Bennett H.M."/>
            <person name="Cai J."/>
            <person name="Camicia F."/>
            <person name="Clark R."/>
            <person name="Cucher M."/>
            <person name="De Silva N."/>
            <person name="Day T.A."/>
            <person name="Deplazes P."/>
            <person name="Estrada K."/>
            <person name="Fernandez C."/>
            <person name="Holland P.W."/>
            <person name="Hou J."/>
            <person name="Hu S."/>
            <person name="Huckvale T."/>
            <person name="Hung S.S."/>
            <person name="Kamenetzky L."/>
            <person name="Keane J.A."/>
            <person name="Kiss F."/>
            <person name="Koziol U."/>
            <person name="Lambert O."/>
            <person name="Liu K."/>
            <person name="Luo X."/>
            <person name="Luo Y."/>
            <person name="Macchiaroli N."/>
            <person name="Nichol S."/>
            <person name="Paps J."/>
            <person name="Parkinson J."/>
            <person name="Pouchkina-Stantcheva N."/>
            <person name="Riddiford N."/>
            <person name="Rosenzvit M."/>
            <person name="Salinas G."/>
            <person name="Wasmuth J.D."/>
            <person name="Zamanian M."/>
            <person name="Zheng Y."/>
            <person name="Cai X."/>
            <person name="Soberon X."/>
            <person name="Olson P.D."/>
            <person name="Laclette J.P."/>
            <person name="Brehm K."/>
            <person name="Berriman M."/>
            <person name="Garciarrubio A."/>
            <person name="Bobes R.J."/>
            <person name="Fragoso G."/>
            <person name="Sanchez-Flores A."/>
            <person name="Estrada K."/>
            <person name="Cevallos M.A."/>
            <person name="Morett E."/>
            <person name="Gonzalez V."/>
            <person name="Portillo T."/>
            <person name="Ochoa-Leyva A."/>
            <person name="Jose M.V."/>
            <person name="Sciutto E."/>
            <person name="Landa A."/>
            <person name="Jimenez L."/>
            <person name="Valdes V."/>
            <person name="Carrero J.C."/>
            <person name="Larralde C."/>
            <person name="Morales-Montor J."/>
            <person name="Limon-Lason J."/>
            <person name="Soberon X."/>
            <person name="Laclette J.P."/>
        </authorList>
    </citation>
    <scope>NUCLEOTIDE SEQUENCE [LARGE SCALE GENOMIC DNA]</scope>
</reference>
<feature type="region of interest" description="Disordered" evidence="1">
    <location>
        <begin position="953"/>
        <end position="1025"/>
    </location>
</feature>
<gene>
    <name evidence="2" type="ORF">EmuJ_000685100</name>
</gene>
<dbReference type="OrthoDB" id="18598at2759"/>
<dbReference type="InterPro" id="IPR032675">
    <property type="entry name" value="LRR_dom_sf"/>
</dbReference>
<feature type="compositionally biased region" description="Basic and acidic residues" evidence="1">
    <location>
        <begin position="1003"/>
        <end position="1021"/>
    </location>
</feature>
<dbReference type="AlphaFoldDB" id="A0A068YAL7"/>
<organism evidence="2 3">
    <name type="scientific">Echinococcus multilocularis</name>
    <name type="common">Fox tapeworm</name>
    <dbReference type="NCBI Taxonomy" id="6211"/>
    <lineage>
        <taxon>Eukaryota</taxon>
        <taxon>Metazoa</taxon>
        <taxon>Spiralia</taxon>
        <taxon>Lophotrochozoa</taxon>
        <taxon>Platyhelminthes</taxon>
        <taxon>Cestoda</taxon>
        <taxon>Eucestoda</taxon>
        <taxon>Cyclophyllidea</taxon>
        <taxon>Taeniidae</taxon>
        <taxon>Echinococcus</taxon>
    </lineage>
</organism>
<dbReference type="SUPFAM" id="SSF52047">
    <property type="entry name" value="RNI-like"/>
    <property type="match status" value="1"/>
</dbReference>
<dbReference type="STRING" id="6211.A0A068YAL7"/>
<feature type="region of interest" description="Disordered" evidence="1">
    <location>
        <begin position="1057"/>
        <end position="1079"/>
    </location>
</feature>
<feature type="region of interest" description="Disordered" evidence="1">
    <location>
        <begin position="879"/>
        <end position="907"/>
    </location>
</feature>
<dbReference type="Proteomes" id="UP000017246">
    <property type="component" value="Unassembled WGS sequence"/>
</dbReference>
<name>A0A068YAL7_ECHMU</name>
<keyword evidence="3" id="KW-1185">Reference proteome</keyword>
<accession>A0A068YAL7</accession>
<evidence type="ECO:0000313" key="2">
    <source>
        <dbReference type="EMBL" id="CDS39348.1"/>
    </source>
</evidence>
<evidence type="ECO:0000313" key="3">
    <source>
        <dbReference type="Proteomes" id="UP000017246"/>
    </source>
</evidence>
<reference evidence="2" key="2">
    <citation type="submission" date="2015-11" db="EMBL/GenBank/DDBJ databases">
        <authorList>
            <person name="Zhang Y."/>
            <person name="Guo Z."/>
        </authorList>
    </citation>
    <scope>NUCLEOTIDE SEQUENCE</scope>
</reference>
<dbReference type="OMA" id="MRTIAHI"/>
<dbReference type="Gene3D" id="3.80.10.10">
    <property type="entry name" value="Ribonuclease Inhibitor"/>
    <property type="match status" value="1"/>
</dbReference>
<evidence type="ECO:0000256" key="1">
    <source>
        <dbReference type="SAM" id="MobiDB-lite"/>
    </source>
</evidence>
<dbReference type="EMBL" id="LN902843">
    <property type="protein sequence ID" value="CDS39348.1"/>
    <property type="molecule type" value="Genomic_DNA"/>
</dbReference>
<proteinExistence type="predicted"/>